<comment type="similarity">
    <text evidence="1 7">Belongs to the glutaminase family.</text>
</comment>
<feature type="binding site" evidence="7">
    <location>
        <position position="275"/>
    </location>
    <ligand>
        <name>substrate</name>
    </ligand>
</feature>
<dbReference type="Gene3D" id="3.40.710.10">
    <property type="entry name" value="DD-peptidase/beta-lactamase superfamily"/>
    <property type="match status" value="1"/>
</dbReference>
<keyword evidence="8" id="KW-0046">Antibiotic resistance</keyword>
<dbReference type="SUPFAM" id="SSF56601">
    <property type="entry name" value="beta-lactamase/transpeptidase-like"/>
    <property type="match status" value="1"/>
</dbReference>
<dbReference type="InterPro" id="IPR012338">
    <property type="entry name" value="Beta-lactam/transpept-like"/>
</dbReference>
<dbReference type="GO" id="GO:0006543">
    <property type="term" value="P:L-glutamine catabolic process"/>
    <property type="evidence" value="ECO:0007669"/>
    <property type="project" value="TreeGrafter"/>
</dbReference>
<proteinExistence type="inferred from homology"/>
<comment type="similarity">
    <text evidence="8">Belongs to the class-A beta-lactamase family.</text>
</comment>
<accession>A0A4Y8X4M2</accession>
<dbReference type="GO" id="GO:0008800">
    <property type="term" value="F:beta-lactamase activity"/>
    <property type="evidence" value="ECO:0007669"/>
    <property type="project" value="UniProtKB-UniRule"/>
</dbReference>
<gene>
    <name evidence="7" type="primary">glsA</name>
    <name evidence="9" type="ORF">BJ976_001543</name>
</gene>
<evidence type="ECO:0000256" key="2">
    <source>
        <dbReference type="ARBA" id="ARBA00011881"/>
    </source>
</evidence>
<dbReference type="NCBIfam" id="TIGR03814">
    <property type="entry name" value="Gln_ase"/>
    <property type="match status" value="1"/>
</dbReference>
<evidence type="ECO:0000313" key="9">
    <source>
        <dbReference type="EMBL" id="MBB4883192.1"/>
    </source>
</evidence>
<feature type="binding site" evidence="7">
    <location>
        <position position="257"/>
    </location>
    <ligand>
        <name>substrate</name>
    </ligand>
</feature>
<dbReference type="HAMAP" id="MF_00313">
    <property type="entry name" value="Glutaminase"/>
    <property type="match status" value="1"/>
</dbReference>
<dbReference type="EMBL" id="JACHMC010000001">
    <property type="protein sequence ID" value="MBB4883192.1"/>
    <property type="molecule type" value="Genomic_DNA"/>
</dbReference>
<reference evidence="9 10" key="1">
    <citation type="submission" date="2020-08" db="EMBL/GenBank/DDBJ databases">
        <title>Sequencing the genomes of 1000 actinobacteria strains.</title>
        <authorList>
            <person name="Klenk H.-P."/>
        </authorList>
    </citation>
    <scope>NUCLEOTIDE SEQUENCE [LARGE SCALE GENOMIC DNA]</scope>
    <source>
        <strain evidence="9 10">DSM 19079</strain>
    </source>
</reference>
<feature type="binding site" evidence="7">
    <location>
        <position position="130"/>
    </location>
    <ligand>
        <name>substrate</name>
    </ligand>
</feature>
<dbReference type="GO" id="GO:0006537">
    <property type="term" value="P:glutamate biosynthetic process"/>
    <property type="evidence" value="ECO:0007669"/>
    <property type="project" value="TreeGrafter"/>
</dbReference>
<feature type="binding site" evidence="7">
    <location>
        <position position="174"/>
    </location>
    <ligand>
        <name>substrate</name>
    </ligand>
</feature>
<dbReference type="InterPro" id="IPR015868">
    <property type="entry name" value="Glutaminase"/>
</dbReference>
<dbReference type="PROSITE" id="PS00146">
    <property type="entry name" value="BETA_LACTAMASE_A"/>
    <property type="match status" value="1"/>
</dbReference>
<evidence type="ECO:0000256" key="6">
    <source>
        <dbReference type="ARBA" id="ARBA00070405"/>
    </source>
</evidence>
<keyword evidence="10" id="KW-1185">Reference proteome</keyword>
<dbReference type="GO" id="GO:0004359">
    <property type="term" value="F:glutaminase activity"/>
    <property type="evidence" value="ECO:0007669"/>
    <property type="project" value="UniProtKB-UniRule"/>
</dbReference>
<dbReference type="EC" id="3.5.1.2" evidence="3 7"/>
<evidence type="ECO:0000256" key="3">
    <source>
        <dbReference type="ARBA" id="ARBA00012918"/>
    </source>
</evidence>
<comment type="subunit">
    <text evidence="2 7">Homotetramer.</text>
</comment>
<feature type="binding site" evidence="7">
    <location>
        <position position="81"/>
    </location>
    <ligand>
        <name>substrate</name>
    </ligand>
</feature>
<comment type="catalytic activity">
    <reaction evidence="8">
        <text>a beta-lactam + H2O = a substituted beta-amino acid</text>
        <dbReference type="Rhea" id="RHEA:20401"/>
        <dbReference type="ChEBI" id="CHEBI:15377"/>
        <dbReference type="ChEBI" id="CHEBI:35627"/>
        <dbReference type="ChEBI" id="CHEBI:140347"/>
        <dbReference type="EC" id="3.5.2.6"/>
    </reaction>
</comment>
<feature type="binding site" evidence="7">
    <location>
        <position position="205"/>
    </location>
    <ligand>
        <name>substrate</name>
    </ligand>
</feature>
<dbReference type="Pfam" id="PF04960">
    <property type="entry name" value="Glutaminase"/>
    <property type="match status" value="1"/>
</dbReference>
<organism evidence="9 10">
    <name type="scientific">Micrococcus flavus</name>
    <dbReference type="NCBI Taxonomy" id="384602"/>
    <lineage>
        <taxon>Bacteria</taxon>
        <taxon>Bacillati</taxon>
        <taxon>Actinomycetota</taxon>
        <taxon>Actinomycetes</taxon>
        <taxon>Micrococcales</taxon>
        <taxon>Micrococcaceae</taxon>
        <taxon>Micrococcus</taxon>
    </lineage>
</organism>
<dbReference type="Proteomes" id="UP000560081">
    <property type="component" value="Unassembled WGS sequence"/>
</dbReference>
<dbReference type="GO" id="GO:0046677">
    <property type="term" value="P:response to antibiotic"/>
    <property type="evidence" value="ECO:0007669"/>
    <property type="project" value="UniProtKB-UniRule"/>
</dbReference>
<dbReference type="AlphaFoldDB" id="A0A4Y8X4M2"/>
<dbReference type="PANTHER" id="PTHR12544">
    <property type="entry name" value="GLUTAMINASE"/>
    <property type="match status" value="1"/>
</dbReference>
<evidence type="ECO:0000256" key="5">
    <source>
        <dbReference type="ARBA" id="ARBA00049534"/>
    </source>
</evidence>
<dbReference type="FunFam" id="3.40.710.10:FF:000005">
    <property type="entry name" value="Glutaminase"/>
    <property type="match status" value="1"/>
</dbReference>
<comment type="caution">
    <text evidence="9">The sequence shown here is derived from an EMBL/GenBank/DDBJ whole genome shotgun (WGS) entry which is preliminary data.</text>
</comment>
<keyword evidence="7" id="KW-0007">Acetylation</keyword>
<sequence length="332" mass="35194">MNRTARSSEPAPALPEVDADHLRSDLEEALEAARSERDGEPSDYLEDVQHHGVDGLAAAVCTTDGEVAVAGDADARFALQSVSKALTYAVVLEEVGLDETLEHVGVEPSGEAFNHLSLHDDGRPYNPLINAGAIMAHALVPGDDPEARVRFLLERYSALAGEELEVDQDVVDAEQERADRNLGLAHLLADGGRLPIPAREAVEGYLAQCSVTVGAEQLAVMGATLAAGGVNPRTGERVLREDVAQQAMSVMLTCGMYNASGQWVAEVGIPAKSGVSGALLGAVPGALGIATWSPRLDERGNSLRGIAVFEDLTRRWDLHVLQHHTALRGLRG</sequence>
<name>A0A4Y8X4M2_9MICC</name>
<dbReference type="OrthoDB" id="9788822at2"/>
<evidence type="ECO:0000313" key="10">
    <source>
        <dbReference type="Proteomes" id="UP000560081"/>
    </source>
</evidence>
<evidence type="ECO:0000256" key="4">
    <source>
        <dbReference type="ARBA" id="ARBA00022801"/>
    </source>
</evidence>
<dbReference type="InterPro" id="IPR023650">
    <property type="entry name" value="Beta-lactam_class-A_AS"/>
</dbReference>
<protein>
    <recommendedName>
        <fullName evidence="6 7">Glutaminase</fullName>
        <ecNumber evidence="3 7">3.5.1.2</ecNumber>
    </recommendedName>
</protein>
<dbReference type="PANTHER" id="PTHR12544:SF29">
    <property type="entry name" value="GLUTAMINASE"/>
    <property type="match status" value="1"/>
</dbReference>
<dbReference type="RefSeq" id="WP_135029179.1">
    <property type="nucleotide sequence ID" value="NZ_BMLA01000002.1"/>
</dbReference>
<evidence type="ECO:0000256" key="7">
    <source>
        <dbReference type="HAMAP-Rule" id="MF_00313"/>
    </source>
</evidence>
<comment type="catalytic activity">
    <reaction evidence="5 7">
        <text>L-glutamine + H2O = L-glutamate + NH4(+)</text>
        <dbReference type="Rhea" id="RHEA:15889"/>
        <dbReference type="ChEBI" id="CHEBI:15377"/>
        <dbReference type="ChEBI" id="CHEBI:28938"/>
        <dbReference type="ChEBI" id="CHEBI:29985"/>
        <dbReference type="ChEBI" id="CHEBI:58359"/>
        <dbReference type="EC" id="3.5.1.2"/>
    </reaction>
</comment>
<evidence type="ECO:0000256" key="8">
    <source>
        <dbReference type="RuleBase" id="RU361140"/>
    </source>
</evidence>
<feature type="binding site" evidence="7">
    <location>
        <position position="181"/>
    </location>
    <ligand>
        <name>substrate</name>
    </ligand>
</feature>
<keyword evidence="4 7" id="KW-0378">Hydrolase</keyword>
<evidence type="ECO:0000256" key="1">
    <source>
        <dbReference type="ARBA" id="ARBA00011076"/>
    </source>
</evidence>